<evidence type="ECO:0008006" key="5">
    <source>
        <dbReference type="Google" id="ProtNLM"/>
    </source>
</evidence>
<dbReference type="InterPro" id="IPR014710">
    <property type="entry name" value="RmlC-like_jellyroll"/>
</dbReference>
<dbReference type="Proteomes" id="UP000241954">
    <property type="component" value="Unassembled WGS sequence"/>
</dbReference>
<evidence type="ECO:0000313" key="4">
    <source>
        <dbReference type="Proteomes" id="UP000241954"/>
    </source>
</evidence>
<evidence type="ECO:0000313" key="1">
    <source>
        <dbReference type="EMBL" id="PSV90818.1"/>
    </source>
</evidence>
<dbReference type="InterPro" id="IPR011051">
    <property type="entry name" value="RmlC_Cupin_sf"/>
</dbReference>
<dbReference type="RefSeq" id="WP_045038454.1">
    <property type="nucleotide sequence ID" value="NZ_JZSR01000043.1"/>
</dbReference>
<proteinExistence type="predicted"/>
<dbReference type="Gene3D" id="2.60.120.10">
    <property type="entry name" value="Jelly Rolls"/>
    <property type="match status" value="1"/>
</dbReference>
<sequence>MTTLTTKPGITLIKSGTFKLNDLSKLLEVEGLKSDMAEVAVTTNSNALTIGHFTMSPGVEFEYFYDSVEYKVITKGKIVVRDEAGTKYVAEVGDVILFSPDVKVIFDAESDGEAIYTAHRSAAADFAPAK</sequence>
<dbReference type="EMBL" id="PYLW01000028">
    <property type="protein sequence ID" value="PSV90818.1"/>
    <property type="molecule type" value="Genomic_DNA"/>
</dbReference>
<dbReference type="GeneID" id="93550300"/>
<dbReference type="InterPro" id="IPR010424">
    <property type="entry name" value="EutQ"/>
</dbReference>
<comment type="caution">
    <text evidence="1">The sequence shown here is derived from an EMBL/GenBank/DDBJ whole genome shotgun (WGS) entry which is preliminary data.</text>
</comment>
<accession>A0A0D8P585</accession>
<dbReference type="SUPFAM" id="SSF51182">
    <property type="entry name" value="RmlC-like cupins"/>
    <property type="match status" value="1"/>
</dbReference>
<organism evidence="1 4">
    <name type="scientific">Photobacterium iliopiscarium</name>
    <dbReference type="NCBI Taxonomy" id="56192"/>
    <lineage>
        <taxon>Bacteria</taxon>
        <taxon>Pseudomonadati</taxon>
        <taxon>Pseudomonadota</taxon>
        <taxon>Gammaproteobacteria</taxon>
        <taxon>Vibrionales</taxon>
        <taxon>Vibrionaceae</taxon>
        <taxon>Photobacterium</taxon>
    </lineage>
</organism>
<gene>
    <name evidence="1" type="ORF">C9I88_17795</name>
    <name evidence="2" type="ORF">C9J52_16945</name>
</gene>
<dbReference type="EMBL" id="PYOP01000034">
    <property type="protein sequence ID" value="PSW92723.1"/>
    <property type="molecule type" value="Genomic_DNA"/>
</dbReference>
<evidence type="ECO:0000313" key="2">
    <source>
        <dbReference type="EMBL" id="PSW92723.1"/>
    </source>
</evidence>
<dbReference type="OrthoDB" id="6226972at2"/>
<protein>
    <recommendedName>
        <fullName evidence="5">DUF861 domain-containing protein</fullName>
    </recommendedName>
</protein>
<reference evidence="1 4" key="1">
    <citation type="submission" date="2018-01" db="EMBL/GenBank/DDBJ databases">
        <title>Whole genome sequencing of Histamine producing bacteria.</title>
        <authorList>
            <person name="Butler K."/>
        </authorList>
    </citation>
    <scope>NUCLEOTIDE SEQUENCE [LARGE SCALE GENOMIC DNA]</scope>
    <source>
        <strain evidence="2 3">ATCC 51761</strain>
        <strain evidence="1 4">NCIMB 13481</strain>
    </source>
</reference>
<dbReference type="AlphaFoldDB" id="A0A0D8P585"/>
<evidence type="ECO:0000313" key="3">
    <source>
        <dbReference type="Proteomes" id="UP000241190"/>
    </source>
</evidence>
<dbReference type="Proteomes" id="UP000241190">
    <property type="component" value="Unassembled WGS sequence"/>
</dbReference>
<dbReference type="Pfam" id="PF06249">
    <property type="entry name" value="EutQ"/>
    <property type="match status" value="1"/>
</dbReference>
<name>A0A0D8P585_9GAMM</name>
<keyword evidence="3" id="KW-1185">Reference proteome</keyword>